<sequence length="161" mass="18500">MGLISEKIRIRISVPWLGNIGLMSSPVASRSTHRRRRGGRDVRTSGKSGHSISRLCLWDRWVEWLLLLFTYTDHRRRWFCFVGCILWSFMADYPSNTRWLTPQEQLLAAQRLTYDGVGMAELLSWLRFGWSNPDLLTGAKDIALDISVFDAVDCGEHASLK</sequence>
<name>A0ACC3TIY8_9ASCO</name>
<gene>
    <name evidence="1" type="ORF">V1517DRAFT_328185</name>
</gene>
<reference evidence="2" key="1">
    <citation type="journal article" date="2024" name="Front. Bioeng. Biotechnol.">
        <title>Genome-scale model development and genomic sequencing of the oleaginous clade Lipomyces.</title>
        <authorList>
            <person name="Czajka J.J."/>
            <person name="Han Y."/>
            <person name="Kim J."/>
            <person name="Mondo S.J."/>
            <person name="Hofstad B.A."/>
            <person name="Robles A."/>
            <person name="Haridas S."/>
            <person name="Riley R."/>
            <person name="LaButti K."/>
            <person name="Pangilinan J."/>
            <person name="Andreopoulos W."/>
            <person name="Lipzen A."/>
            <person name="Yan J."/>
            <person name="Wang M."/>
            <person name="Ng V."/>
            <person name="Grigoriev I.V."/>
            <person name="Spatafora J.W."/>
            <person name="Magnuson J.K."/>
            <person name="Baker S.E."/>
            <person name="Pomraning K.R."/>
        </authorList>
    </citation>
    <scope>NUCLEOTIDE SEQUENCE [LARGE SCALE GENOMIC DNA]</scope>
    <source>
        <strain evidence="2">CBS 10300</strain>
    </source>
</reference>
<dbReference type="Proteomes" id="UP001489719">
    <property type="component" value="Unassembled WGS sequence"/>
</dbReference>
<accession>A0ACC3TIY8</accession>
<comment type="caution">
    <text evidence="1">The sequence shown here is derived from an EMBL/GenBank/DDBJ whole genome shotgun (WGS) entry which is preliminary data.</text>
</comment>
<dbReference type="EMBL" id="MU970114">
    <property type="protein sequence ID" value="KAK9320861.1"/>
    <property type="molecule type" value="Genomic_DNA"/>
</dbReference>
<evidence type="ECO:0000313" key="1">
    <source>
        <dbReference type="EMBL" id="KAK9320861.1"/>
    </source>
</evidence>
<proteinExistence type="predicted"/>
<evidence type="ECO:0000313" key="2">
    <source>
        <dbReference type="Proteomes" id="UP001489719"/>
    </source>
</evidence>
<protein>
    <submittedName>
        <fullName evidence="1">Uncharacterized protein</fullName>
    </submittedName>
</protein>
<keyword evidence="2" id="KW-1185">Reference proteome</keyword>
<organism evidence="1 2">
    <name type="scientific">Lipomyces orientalis</name>
    <dbReference type="NCBI Taxonomy" id="1233043"/>
    <lineage>
        <taxon>Eukaryota</taxon>
        <taxon>Fungi</taxon>
        <taxon>Dikarya</taxon>
        <taxon>Ascomycota</taxon>
        <taxon>Saccharomycotina</taxon>
        <taxon>Lipomycetes</taxon>
        <taxon>Lipomycetales</taxon>
        <taxon>Lipomycetaceae</taxon>
        <taxon>Lipomyces</taxon>
    </lineage>
</organism>